<evidence type="ECO:0000313" key="8">
    <source>
        <dbReference type="Proteomes" id="UP000249725"/>
    </source>
</evidence>
<dbReference type="OrthoDB" id="5476657at2"/>
<keyword evidence="2 4" id="KW-0472">Membrane</keyword>
<comment type="caution">
    <text evidence="7">The sequence shown here is derived from an EMBL/GenBank/DDBJ whole genome shotgun (WGS) entry which is preliminary data.</text>
</comment>
<keyword evidence="7" id="KW-0675">Receptor</keyword>
<evidence type="ECO:0000259" key="6">
    <source>
        <dbReference type="Pfam" id="PF07715"/>
    </source>
</evidence>
<dbReference type="Gene3D" id="2.40.170.20">
    <property type="entry name" value="TonB-dependent receptor, beta-barrel domain"/>
    <property type="match status" value="1"/>
</dbReference>
<dbReference type="EMBL" id="QFYR01000003">
    <property type="protein sequence ID" value="RAK52418.1"/>
    <property type="molecule type" value="Genomic_DNA"/>
</dbReference>
<evidence type="ECO:0000256" key="1">
    <source>
        <dbReference type="ARBA" id="ARBA00004442"/>
    </source>
</evidence>
<gene>
    <name evidence="7" type="ORF">DJ018_13490</name>
</gene>
<dbReference type="InterPro" id="IPR037066">
    <property type="entry name" value="Plug_dom_sf"/>
</dbReference>
<dbReference type="Gene3D" id="2.170.130.10">
    <property type="entry name" value="TonB-dependent receptor, plug domain"/>
    <property type="match status" value="1"/>
</dbReference>
<dbReference type="InterPro" id="IPR012910">
    <property type="entry name" value="Plug_dom"/>
</dbReference>
<evidence type="ECO:0000256" key="3">
    <source>
        <dbReference type="ARBA" id="ARBA00023237"/>
    </source>
</evidence>
<accession>A0A328AHT5</accession>
<dbReference type="NCBIfam" id="TIGR01782">
    <property type="entry name" value="TonB-Xanth-Caul"/>
    <property type="match status" value="1"/>
</dbReference>
<dbReference type="AlphaFoldDB" id="A0A328AHT5"/>
<keyword evidence="8" id="KW-1185">Reference proteome</keyword>
<keyword evidence="3" id="KW-0998">Cell outer membrane</keyword>
<evidence type="ECO:0000256" key="2">
    <source>
        <dbReference type="ARBA" id="ARBA00023136"/>
    </source>
</evidence>
<dbReference type="Pfam" id="PF00593">
    <property type="entry name" value="TonB_dep_Rec_b-barrel"/>
    <property type="match status" value="1"/>
</dbReference>
<comment type="similarity">
    <text evidence="4">Belongs to the TonB-dependent receptor family.</text>
</comment>
<dbReference type="PANTHER" id="PTHR40980:SF3">
    <property type="entry name" value="TONB-DEPENDENT RECEPTOR-LIKE BETA-BARREL DOMAIN-CONTAINING PROTEIN"/>
    <property type="match status" value="1"/>
</dbReference>
<evidence type="ECO:0000256" key="4">
    <source>
        <dbReference type="RuleBase" id="RU003357"/>
    </source>
</evidence>
<reference evidence="8" key="1">
    <citation type="submission" date="2018-05" db="EMBL/GenBank/DDBJ databases">
        <authorList>
            <person name="Li X."/>
        </authorList>
    </citation>
    <scope>NUCLEOTIDE SEQUENCE [LARGE SCALE GENOMIC DNA]</scope>
    <source>
        <strain evidence="8">YIM 73061</strain>
    </source>
</reference>
<evidence type="ECO:0000313" key="7">
    <source>
        <dbReference type="EMBL" id="RAK52418.1"/>
    </source>
</evidence>
<dbReference type="GO" id="GO:0009279">
    <property type="term" value="C:cell outer membrane"/>
    <property type="evidence" value="ECO:0007669"/>
    <property type="project" value="UniProtKB-SubCell"/>
</dbReference>
<proteinExistence type="inferred from homology"/>
<dbReference type="PANTHER" id="PTHR40980">
    <property type="entry name" value="PLUG DOMAIN-CONTAINING PROTEIN"/>
    <property type="match status" value="1"/>
</dbReference>
<dbReference type="SUPFAM" id="SSF56935">
    <property type="entry name" value="Porins"/>
    <property type="match status" value="1"/>
</dbReference>
<feature type="domain" description="TonB-dependent receptor-like beta-barrel" evidence="5">
    <location>
        <begin position="459"/>
        <end position="1014"/>
    </location>
</feature>
<evidence type="ECO:0000259" key="5">
    <source>
        <dbReference type="Pfam" id="PF00593"/>
    </source>
</evidence>
<sequence>MTGGAAFAQTANVNATQAPEGEVEEVVVTGIRASLQNAQSIKQNAEVFVDSITADDIGALPDRSVTEALSRVPGVSIDRFAAGNDPDHFSVEGSGVVIRGLTFVRGEFNGRDAFSATSGQGLSFQDVPSELMGGVDVFKNQSADMIEGGTAGTVNLRTRVPFDQAGQLIAGSLEYSYGDFRKKGKPTGSLLYSNRWDSSAGEFGLLLNYVHSELATRSDGQKISDWALRGLDAQGQLIPRTDAPLPPGTRQVYLPRGAVNQQQEFNRTRQGYGAAAQWRNNDRTMVATLQFLRSEARQAWTEHALEITTDNVTSNGDSFGVAGTTLEFGDDGLFTNGVISGNTGWRDDQNQGVDARTPIYGLQSNNTTRGVDQRTGNTDIGFNFKWTPTEAWSFNLDLQHVKAKVRNLDAAWWNSTYQNAQIEMRGNDIPLITFLPPSNNGVVPTCPPPGTDTCPTYFNPPNNSFTSPYNNFPRALMDHYEESSAEQDAVRFDVEYKFPDEDGFLRSVRTGVRWADRELNTQFTTYNWGRISEQWGGGGPVWLSDPVDGVPNPQGSPVGGGAPVTQYFEPWAFDNFMRGEVPSAINGQPRLHFAANPVEVYHGLYRELGTLLANEWRPYSENAYWLPLAQRPGVIAGTPFLPGEVNPMQETNKAAYAMLRYGHRFENGINITGNIGVRYTKYERESRGFQSFGLSNFASEADCTRVLDPGQTLTPFCELPAAVRNQARAFANGAVVENSQSTSYDFVLPSFNMRVDFGGGKLVRLGVSKSITPPDVGLLRNYYNINLGGNAQDIVNGTLQGLNWQAGNPQLKPMQALNLDASFEWYFSKVGQLTLSLFHKSLKDVVISGLSRSSFTNNGATFEGIITQPVNSEGTGKVKGFELAYQQTYDFLPGLFSGLGLNANYTYVESEGVNQSALSNTDPLVTSGNRTNVDIAVLPLQGLSKHTFNITPFYEKGPLSVRAAYNWRSKYLLTVRDVIVPYAPIMQEDYGTLDASVFYTVNDHIKVGVQGVNLLANTLRTSSVLNDELLTGARSWHLYDRRYTFSIRGTW</sequence>
<comment type="subcellular location">
    <subcellularLocation>
        <location evidence="1 4">Cell outer membrane</location>
    </subcellularLocation>
</comment>
<protein>
    <submittedName>
        <fullName evidence="7">TonB-dependent receptor</fullName>
    </submittedName>
</protein>
<dbReference type="Proteomes" id="UP000249725">
    <property type="component" value="Unassembled WGS sequence"/>
</dbReference>
<dbReference type="InterPro" id="IPR036942">
    <property type="entry name" value="Beta-barrel_TonB_sf"/>
</dbReference>
<organism evidence="7 8">
    <name type="scientific">Phenylobacterium deserti</name>
    <dbReference type="NCBI Taxonomy" id="1914756"/>
    <lineage>
        <taxon>Bacteria</taxon>
        <taxon>Pseudomonadati</taxon>
        <taxon>Pseudomonadota</taxon>
        <taxon>Alphaproteobacteria</taxon>
        <taxon>Caulobacterales</taxon>
        <taxon>Caulobacteraceae</taxon>
        <taxon>Phenylobacterium</taxon>
    </lineage>
</organism>
<dbReference type="Pfam" id="PF07715">
    <property type="entry name" value="Plug"/>
    <property type="match status" value="1"/>
</dbReference>
<feature type="domain" description="TonB-dependent receptor plug" evidence="6">
    <location>
        <begin position="43"/>
        <end position="152"/>
    </location>
</feature>
<dbReference type="InterPro" id="IPR010104">
    <property type="entry name" value="TonB_rcpt_bac"/>
</dbReference>
<name>A0A328AHT5_9CAUL</name>
<keyword evidence="4" id="KW-0798">TonB box</keyword>
<dbReference type="InterPro" id="IPR000531">
    <property type="entry name" value="Beta-barrel_TonB"/>
</dbReference>